<comment type="similarity">
    <text evidence="3">Belongs to the CNOT2/3/5 family.</text>
</comment>
<feature type="compositionally biased region" description="Low complexity" evidence="10">
    <location>
        <begin position="428"/>
        <end position="438"/>
    </location>
</feature>
<name>A0A0G4LWS9_VERLO</name>
<keyword evidence="6" id="KW-0805">Transcription regulation</keyword>
<dbReference type="GO" id="GO:0030015">
    <property type="term" value="C:CCR4-NOT core complex"/>
    <property type="evidence" value="ECO:0007669"/>
    <property type="project" value="InterPro"/>
</dbReference>
<feature type="region of interest" description="Disordered" evidence="10">
    <location>
        <begin position="238"/>
        <end position="263"/>
    </location>
</feature>
<dbReference type="InterPro" id="IPR007282">
    <property type="entry name" value="NOT2/3/5_C"/>
</dbReference>
<feature type="compositionally biased region" description="Polar residues" evidence="10">
    <location>
        <begin position="790"/>
        <end position="803"/>
    </location>
</feature>
<evidence type="ECO:0000256" key="2">
    <source>
        <dbReference type="ARBA" id="ARBA00004496"/>
    </source>
</evidence>
<evidence type="ECO:0000259" key="11">
    <source>
        <dbReference type="SMART" id="SM00355"/>
    </source>
</evidence>
<keyword evidence="8" id="KW-0539">Nucleus</keyword>
<feature type="region of interest" description="Disordered" evidence="10">
    <location>
        <begin position="682"/>
        <end position="708"/>
    </location>
</feature>
<dbReference type="InterPro" id="IPR007207">
    <property type="entry name" value="Not_N"/>
</dbReference>
<feature type="region of interest" description="Disordered" evidence="10">
    <location>
        <begin position="837"/>
        <end position="857"/>
    </location>
</feature>
<gene>
    <name evidence="12" type="ORF">BN1708_004216</name>
</gene>
<dbReference type="Proteomes" id="UP000044602">
    <property type="component" value="Unassembled WGS sequence"/>
</dbReference>
<evidence type="ECO:0000256" key="5">
    <source>
        <dbReference type="ARBA" id="ARBA00022491"/>
    </source>
</evidence>
<dbReference type="Pfam" id="PF04153">
    <property type="entry name" value="NOT2_3_5_C"/>
    <property type="match status" value="1"/>
</dbReference>
<keyword evidence="4" id="KW-0963">Cytoplasm</keyword>
<evidence type="ECO:0000313" key="12">
    <source>
        <dbReference type="EMBL" id="CRK26487.1"/>
    </source>
</evidence>
<feature type="compositionally biased region" description="Polar residues" evidence="10">
    <location>
        <begin position="732"/>
        <end position="773"/>
    </location>
</feature>
<feature type="compositionally biased region" description="Low complexity" evidence="10">
    <location>
        <begin position="254"/>
        <end position="263"/>
    </location>
</feature>
<accession>A0A0G4LWS9</accession>
<dbReference type="InterPro" id="IPR013087">
    <property type="entry name" value="Znf_C2H2_type"/>
</dbReference>
<keyword evidence="5" id="KW-0678">Repressor</keyword>
<evidence type="ECO:0000256" key="4">
    <source>
        <dbReference type="ARBA" id="ARBA00022490"/>
    </source>
</evidence>
<feature type="domain" description="C2H2-type" evidence="11">
    <location>
        <begin position="901"/>
        <end position="929"/>
    </location>
</feature>
<reference evidence="12 13" key="1">
    <citation type="submission" date="2015-05" db="EMBL/GenBank/DDBJ databases">
        <authorList>
            <person name="Wang D.B."/>
            <person name="Wang M."/>
        </authorList>
    </citation>
    <scope>NUCLEOTIDE SEQUENCE [LARGE SCALE GENOMIC DNA]</scope>
    <source>
        <strain evidence="12">VL1</strain>
    </source>
</reference>
<evidence type="ECO:0000256" key="3">
    <source>
        <dbReference type="ARBA" id="ARBA00007682"/>
    </source>
</evidence>
<sequence>MAARKLQQEVEKCFKKVAEGVAEFEAIYEKIEQSNNLSQKEKLEDNLKREIKKLQRMRDQIKTWAASNDIKDKGPLLEHRKLIETQMERFKAVEKAMKTKAYSKEGLASSQKLDPAEQARAEAGEFLGNQVDELELQIETLEAESESIQATMKKGKSQGAKADRIAEIDRIIERHKWHQGKLELIRRSLENGGIDTEQVTDLEETIRYYVTDSLTDDFIEDEEMYDELNLDEEEGVFGVPQEDKGSSQDNASLAEEATPEPEVVKPVTVAKAKQVAEVAAASARRPSAQVKSPLPALATLHTPLATISNGTSSGPVMKPASVPARPAEGLKYASAAAAAAANDKIGIAPLPPPPGMSPSPVAPSTVQAKTGAASATSSPATTAAQPAAVEKTEPKAPAPASSSSATEALIATTRATPAPAKAEKSKAASKAATAVEPVEPVRSKRQQRKLAEQAEAEARTTARANGTAHSKTTQEEHEEESIYHLPASLQDLVESFEVTRKKPASLSSPATLRMLQTSQATCPDPLDSEVPRTYRPDVRVPATGTGFPQEPLALLDDPRLYQRIEPDTLFYVFYYKQGTPQQYLAAKALKDQSWRFHKQYQTWFQRHEEPKSITEEFEQGTYRFFDYESTWMNRRKADFKFAYKFLEDDGNLSYHVDHTRHYAMKRSVSSDYPYPDVTLSRRATCRTRQPSDSGFSYGRPDSLPSPSISRAVYSYTDYGWDNYDRDDYGQDSYGQDSYGQDSYGQNSYGQDSYGQDTGACSNPSYSPASSGHQTADEDTGPARQRHHGRASTQGDSPRASLTNGDDVVSPTNWAHYIFHPTDDGGYWKLRPEYAHTGESPSIPHHKSKSRTADYDSNEGDESASGYVCMWSGCDAKHFKRQADLQRHYTQRHVSEKARESWQCDHKKCARSAKGFGRLDHYRDHLRDYHKEDVCKRNSPVDDEWLRSRTYHAKWWRCSRCVIRVEVAKHPDHVCPK</sequence>
<dbReference type="Pfam" id="PF04065">
    <property type="entry name" value="Not3"/>
    <property type="match status" value="1"/>
</dbReference>
<dbReference type="GO" id="GO:0005737">
    <property type="term" value="C:cytoplasm"/>
    <property type="evidence" value="ECO:0007669"/>
    <property type="project" value="UniProtKB-SubCell"/>
</dbReference>
<feature type="domain" description="C2H2-type" evidence="11">
    <location>
        <begin position="866"/>
        <end position="892"/>
    </location>
</feature>
<protein>
    <recommendedName>
        <fullName evidence="11">C2H2-type domain-containing protein</fullName>
    </recommendedName>
</protein>
<dbReference type="AlphaFoldDB" id="A0A0G4LWS9"/>
<dbReference type="GO" id="GO:0006355">
    <property type="term" value="P:regulation of DNA-templated transcription"/>
    <property type="evidence" value="ECO:0007669"/>
    <property type="project" value="InterPro"/>
</dbReference>
<feature type="compositionally biased region" description="Low complexity" evidence="10">
    <location>
        <begin position="372"/>
        <end position="389"/>
    </location>
</feature>
<evidence type="ECO:0000256" key="10">
    <source>
        <dbReference type="SAM" id="MobiDB-lite"/>
    </source>
</evidence>
<dbReference type="Gene3D" id="3.30.160.60">
    <property type="entry name" value="Classic Zinc Finger"/>
    <property type="match status" value="1"/>
</dbReference>
<dbReference type="SMART" id="SM00355">
    <property type="entry name" value="ZnF_C2H2"/>
    <property type="match status" value="2"/>
</dbReference>
<dbReference type="GO" id="GO:0005634">
    <property type="term" value="C:nucleus"/>
    <property type="evidence" value="ECO:0007669"/>
    <property type="project" value="UniProtKB-SubCell"/>
</dbReference>
<keyword evidence="13" id="KW-1185">Reference proteome</keyword>
<dbReference type="PANTHER" id="PTHR23326">
    <property type="entry name" value="CCR4 NOT-RELATED"/>
    <property type="match status" value="1"/>
</dbReference>
<dbReference type="STRING" id="100787.A0A0G4LWS9"/>
<dbReference type="Gene3D" id="2.30.30.1020">
    <property type="entry name" value="CCR4-NOT complex subunit 2/3/5, C-terminal domain"/>
    <property type="match status" value="1"/>
</dbReference>
<dbReference type="EMBL" id="CVQH01020195">
    <property type="protein sequence ID" value="CRK26487.1"/>
    <property type="molecule type" value="Genomic_DNA"/>
</dbReference>
<feature type="compositionally biased region" description="Pro residues" evidence="10">
    <location>
        <begin position="349"/>
        <end position="361"/>
    </location>
</feature>
<dbReference type="FunFam" id="2.30.30.1020:FF:000006">
    <property type="entry name" value="CCR4-NOT transcription complex, subunit 3"/>
    <property type="match status" value="1"/>
</dbReference>
<keyword evidence="9" id="KW-0175">Coiled coil</keyword>
<keyword evidence="7" id="KW-0804">Transcription</keyword>
<evidence type="ECO:0000313" key="13">
    <source>
        <dbReference type="Proteomes" id="UP000044602"/>
    </source>
</evidence>
<feature type="region of interest" description="Disordered" evidence="10">
    <location>
        <begin position="348"/>
        <end position="481"/>
    </location>
</feature>
<comment type="subcellular location">
    <subcellularLocation>
        <location evidence="2">Cytoplasm</location>
    </subcellularLocation>
    <subcellularLocation>
        <location evidence="1">Nucleus</location>
    </subcellularLocation>
</comment>
<dbReference type="InterPro" id="IPR038635">
    <property type="entry name" value="CCR4-NOT_su2/3/5_C_sf"/>
</dbReference>
<organism evidence="12 13">
    <name type="scientific">Verticillium longisporum</name>
    <name type="common">Verticillium dahliae var. longisporum</name>
    <dbReference type="NCBI Taxonomy" id="100787"/>
    <lineage>
        <taxon>Eukaryota</taxon>
        <taxon>Fungi</taxon>
        <taxon>Dikarya</taxon>
        <taxon>Ascomycota</taxon>
        <taxon>Pezizomycotina</taxon>
        <taxon>Sordariomycetes</taxon>
        <taxon>Hypocreomycetidae</taxon>
        <taxon>Glomerellales</taxon>
        <taxon>Plectosphaerellaceae</taxon>
        <taxon>Verticillium</taxon>
    </lineage>
</organism>
<evidence type="ECO:0000256" key="1">
    <source>
        <dbReference type="ARBA" id="ARBA00004123"/>
    </source>
</evidence>
<evidence type="ECO:0000256" key="9">
    <source>
        <dbReference type="SAM" id="Coils"/>
    </source>
</evidence>
<evidence type="ECO:0000256" key="6">
    <source>
        <dbReference type="ARBA" id="ARBA00023015"/>
    </source>
</evidence>
<feature type="compositionally biased region" description="Basic and acidic residues" evidence="10">
    <location>
        <begin position="449"/>
        <end position="460"/>
    </location>
</feature>
<feature type="coiled-coil region" evidence="9">
    <location>
        <begin position="30"/>
        <end position="60"/>
    </location>
</feature>
<feature type="region of interest" description="Disordered" evidence="10">
    <location>
        <begin position="729"/>
        <end position="806"/>
    </location>
</feature>
<proteinExistence type="inferred from homology"/>
<dbReference type="InterPro" id="IPR040168">
    <property type="entry name" value="Not2/3/5"/>
</dbReference>
<feature type="compositionally biased region" description="Low complexity" evidence="10">
    <location>
        <begin position="398"/>
        <end position="420"/>
    </location>
</feature>
<feature type="coiled-coil region" evidence="9">
    <location>
        <begin position="124"/>
        <end position="158"/>
    </location>
</feature>
<evidence type="ECO:0000256" key="7">
    <source>
        <dbReference type="ARBA" id="ARBA00023163"/>
    </source>
</evidence>
<evidence type="ECO:0000256" key="8">
    <source>
        <dbReference type="ARBA" id="ARBA00023242"/>
    </source>
</evidence>
<dbReference type="GO" id="GO:0000289">
    <property type="term" value="P:nuclear-transcribed mRNA poly(A) tail shortening"/>
    <property type="evidence" value="ECO:0007669"/>
    <property type="project" value="UniProtKB-ARBA"/>
</dbReference>